<evidence type="ECO:0000256" key="2">
    <source>
        <dbReference type="ARBA" id="ARBA00022598"/>
    </source>
</evidence>
<dbReference type="Gene3D" id="3.30.300.30">
    <property type="match status" value="1"/>
</dbReference>
<comment type="similarity">
    <text evidence="1">Belongs to the ATP-dependent AMP-binding enzyme family.</text>
</comment>
<keyword evidence="4" id="KW-0067">ATP-binding</keyword>
<dbReference type="Gene3D" id="3.40.50.12780">
    <property type="entry name" value="N-terminal domain of ligase-like"/>
    <property type="match status" value="1"/>
</dbReference>
<dbReference type="FunFam" id="3.30.300.30:FF:000005">
    <property type="entry name" value="Acyl-coenzyme A synthetase ACSM5, mitochondrial"/>
    <property type="match status" value="1"/>
</dbReference>
<evidence type="ECO:0000259" key="5">
    <source>
        <dbReference type="Pfam" id="PF00501"/>
    </source>
</evidence>
<dbReference type="GO" id="GO:0006637">
    <property type="term" value="P:acyl-CoA metabolic process"/>
    <property type="evidence" value="ECO:0007669"/>
    <property type="project" value="TreeGrafter"/>
</dbReference>
<dbReference type="EMBL" id="CP013344">
    <property type="protein sequence ID" value="AMU91103.1"/>
    <property type="molecule type" value="Genomic_DNA"/>
</dbReference>
<accession>A0AAC9FG54</accession>
<dbReference type="GO" id="GO:0006633">
    <property type="term" value="P:fatty acid biosynthetic process"/>
    <property type="evidence" value="ECO:0007669"/>
    <property type="project" value="TreeGrafter"/>
</dbReference>
<dbReference type="KEGG" id="smaz:LH19_18430"/>
<organism evidence="7 8">
    <name type="scientific">Sphingopyxis macrogoltabida</name>
    <name type="common">Sphingomonas macrogoltabidus</name>
    <dbReference type="NCBI Taxonomy" id="33050"/>
    <lineage>
        <taxon>Bacteria</taxon>
        <taxon>Pseudomonadati</taxon>
        <taxon>Pseudomonadota</taxon>
        <taxon>Alphaproteobacteria</taxon>
        <taxon>Sphingomonadales</taxon>
        <taxon>Sphingomonadaceae</taxon>
        <taxon>Sphingopyxis</taxon>
    </lineage>
</organism>
<dbReference type="InterPro" id="IPR051087">
    <property type="entry name" value="Mitochondrial_ACSM"/>
</dbReference>
<dbReference type="InterPro" id="IPR000873">
    <property type="entry name" value="AMP-dep_synth/lig_dom"/>
</dbReference>
<dbReference type="RefSeq" id="WP_054731009.1">
    <property type="nucleotide sequence ID" value="NZ_CP009429.1"/>
</dbReference>
<dbReference type="AlphaFoldDB" id="A0AAC9FG54"/>
<dbReference type="InterPro" id="IPR042099">
    <property type="entry name" value="ANL_N_sf"/>
</dbReference>
<dbReference type="InterPro" id="IPR025110">
    <property type="entry name" value="AMP-bd_C"/>
</dbReference>
<evidence type="ECO:0000313" key="7">
    <source>
        <dbReference type="EMBL" id="AMU91103.1"/>
    </source>
</evidence>
<feature type="domain" description="AMP-binding enzyme C-terminal" evidence="6">
    <location>
        <begin position="436"/>
        <end position="514"/>
    </location>
</feature>
<evidence type="ECO:0000313" key="8">
    <source>
        <dbReference type="Proteomes" id="UP000076088"/>
    </source>
</evidence>
<keyword evidence="8" id="KW-1185">Reference proteome</keyword>
<keyword evidence="2" id="KW-0436">Ligase</keyword>
<name>A0AAC9FG54_SPHMC</name>
<gene>
    <name evidence="7" type="ORF">ATM17_18995</name>
</gene>
<dbReference type="InterPro" id="IPR045851">
    <property type="entry name" value="AMP-bd_C_sf"/>
</dbReference>
<dbReference type="GO" id="GO:0016405">
    <property type="term" value="F:CoA-ligase activity"/>
    <property type="evidence" value="ECO:0007669"/>
    <property type="project" value="UniProtKB-ARBA"/>
</dbReference>
<dbReference type="Pfam" id="PF00501">
    <property type="entry name" value="AMP-binding"/>
    <property type="match status" value="1"/>
</dbReference>
<reference evidence="8" key="1">
    <citation type="submission" date="2015-11" db="EMBL/GenBank/DDBJ databases">
        <title>Complete genome sequence of a polyethylene-glycol degrader Sphingopyxis macrogoltabida 203N (NBRC 111659).</title>
        <authorList>
            <person name="Yoshiyuki O."/>
            <person name="Shouta N."/>
            <person name="Nagata Y."/>
            <person name="Numata M."/>
            <person name="Tsuchikane K."/>
            <person name="Hosoyama A."/>
            <person name="Yamazoe A."/>
            <person name="Tsuda M."/>
            <person name="Fujita N."/>
            <person name="Kawai F."/>
        </authorList>
    </citation>
    <scope>NUCLEOTIDE SEQUENCE [LARGE SCALE GENOMIC DNA]</scope>
    <source>
        <strain evidence="8">203N</strain>
    </source>
</reference>
<evidence type="ECO:0000256" key="3">
    <source>
        <dbReference type="ARBA" id="ARBA00022741"/>
    </source>
</evidence>
<feature type="domain" description="AMP-dependent synthetase/ligase" evidence="5">
    <location>
        <begin position="22"/>
        <end position="372"/>
    </location>
</feature>
<evidence type="ECO:0000256" key="1">
    <source>
        <dbReference type="ARBA" id="ARBA00006432"/>
    </source>
</evidence>
<dbReference type="GO" id="GO:0005524">
    <property type="term" value="F:ATP binding"/>
    <property type="evidence" value="ECO:0007669"/>
    <property type="project" value="UniProtKB-KW"/>
</dbReference>
<proteinExistence type="inferred from homology"/>
<dbReference type="Pfam" id="PF13193">
    <property type="entry name" value="AMP-binding_C"/>
    <property type="match status" value="1"/>
</dbReference>
<reference evidence="7 8" key="2">
    <citation type="journal article" date="2016" name="Genome Announc.">
        <title>Complete Genome Sequence of Sphingopyxis macrogoltabida Strain 203N (NBRC 111659), a Polyethylene Glycol Degrader.</title>
        <authorList>
            <person name="Ohtsubo Y."/>
            <person name="Nonoyama S."/>
            <person name="Nagata Y."/>
            <person name="Numata M."/>
            <person name="Tsuchikane K."/>
            <person name="Hosoyama A."/>
            <person name="Yamazoe A."/>
            <person name="Tsuda M."/>
            <person name="Fujita N."/>
            <person name="Kawai F."/>
        </authorList>
    </citation>
    <scope>NUCLEOTIDE SEQUENCE [LARGE SCALE GENOMIC DNA]</scope>
    <source>
        <strain evidence="7 8">203N</strain>
    </source>
</reference>
<protein>
    <submittedName>
        <fullName evidence="7">Acyl-CoA synthetase</fullName>
    </submittedName>
</protein>
<dbReference type="GO" id="GO:0004321">
    <property type="term" value="F:fatty-acyl-CoA synthase activity"/>
    <property type="evidence" value="ECO:0007669"/>
    <property type="project" value="TreeGrafter"/>
</dbReference>
<evidence type="ECO:0000259" key="6">
    <source>
        <dbReference type="Pfam" id="PF13193"/>
    </source>
</evidence>
<keyword evidence="3" id="KW-0547">Nucleotide-binding</keyword>
<sequence length="535" mass="58096">MSETFDWNPPTHYNFARDAIDRLAKERPDDRAMLWTDGSGAVVDRSFSELSDHAARAAAVLRAAGVRRGDTVLILMSREIEWWELMLACLRLGAIASPGTVQLTPKDIAYRCAAAEARCIVAGVDVAPRVDETPVDAAIPLVHIGGPRQGWTDYGEAKAAIEPLAEIADTAFDDPALCYFTSGTTGQPKMTIHGAGYPLAHEITGRFWLDLGPGDLHWNMSDTGWAKAAWSSLFAPWLMGAAIFVNHAPGFDPAAAMDLLERHPVTTLCAPPTAYRMFVRGDLAGRSFAHLRHCVSAGEPLNPEVIDLWKQATGLDIHDGYGQTETVLLCCNRPGAARQGAMGRPTPGIDLAVIGQDGALLPPNEEGDIALRVGEGRPPGLFLGYRGDPDRTASVFRGGWYLTGDRATVDADGYFWFVGRADDVILSSGYRIGPFEVESVLFEHEAVAESAVVASPDPTRGEVVKAFIVLAKGHLPSDKLAKALQDHVKAATAPYKYPRRIAFVASLPKTVSGKIRRKELRDAEFRDWEFRKADA</sequence>
<dbReference type="Proteomes" id="UP000076088">
    <property type="component" value="Chromosome"/>
</dbReference>
<dbReference type="PANTHER" id="PTHR43605">
    <property type="entry name" value="ACYL-COENZYME A SYNTHETASE"/>
    <property type="match status" value="1"/>
</dbReference>
<dbReference type="GO" id="GO:0015645">
    <property type="term" value="F:fatty acid ligase activity"/>
    <property type="evidence" value="ECO:0007669"/>
    <property type="project" value="TreeGrafter"/>
</dbReference>
<evidence type="ECO:0000256" key="4">
    <source>
        <dbReference type="ARBA" id="ARBA00022840"/>
    </source>
</evidence>
<dbReference type="SUPFAM" id="SSF56801">
    <property type="entry name" value="Acetyl-CoA synthetase-like"/>
    <property type="match status" value="1"/>
</dbReference>
<dbReference type="PANTHER" id="PTHR43605:SF10">
    <property type="entry name" value="ACYL-COA SYNTHETASE MEDIUM CHAIN FAMILY MEMBER 3"/>
    <property type="match status" value="1"/>
</dbReference>